<dbReference type="EMBL" id="LAZR01010338">
    <property type="protein sequence ID" value="KKM67498.1"/>
    <property type="molecule type" value="Genomic_DNA"/>
</dbReference>
<comment type="caution">
    <text evidence="1">The sequence shown here is derived from an EMBL/GenBank/DDBJ whole genome shotgun (WGS) entry which is preliminary data.</text>
</comment>
<reference evidence="1" key="1">
    <citation type="journal article" date="2015" name="Nature">
        <title>Complex archaea that bridge the gap between prokaryotes and eukaryotes.</title>
        <authorList>
            <person name="Spang A."/>
            <person name="Saw J.H."/>
            <person name="Jorgensen S.L."/>
            <person name="Zaremba-Niedzwiedzka K."/>
            <person name="Martijn J."/>
            <person name="Lind A.E."/>
            <person name="van Eijk R."/>
            <person name="Schleper C."/>
            <person name="Guy L."/>
            <person name="Ettema T.J."/>
        </authorList>
    </citation>
    <scope>NUCLEOTIDE SEQUENCE</scope>
</reference>
<evidence type="ECO:0000313" key="1">
    <source>
        <dbReference type="EMBL" id="KKM67498.1"/>
    </source>
</evidence>
<organism evidence="1">
    <name type="scientific">marine sediment metagenome</name>
    <dbReference type="NCBI Taxonomy" id="412755"/>
    <lineage>
        <taxon>unclassified sequences</taxon>
        <taxon>metagenomes</taxon>
        <taxon>ecological metagenomes</taxon>
    </lineage>
</organism>
<gene>
    <name evidence="1" type="ORF">LCGC14_1470550</name>
</gene>
<sequence>MAITKLDRSAVQVLRDDIDQALKDVADKHGVKITVNGARYRATEGDFKVKVNTIGTNGVVETAKRSSFIALASHHGLDPKWIDREFMHQGIRYKILGLNTRAKRYPVEVLRMDMGTAYKFPLKLVRECMEEMLSV</sequence>
<dbReference type="AlphaFoldDB" id="A0A0F9JD46"/>
<accession>A0A0F9JD46</accession>
<protein>
    <submittedName>
        <fullName evidence="1">Uncharacterized protein</fullName>
    </submittedName>
</protein>
<name>A0A0F9JD46_9ZZZZ</name>
<proteinExistence type="predicted"/>